<evidence type="ECO:0000256" key="1">
    <source>
        <dbReference type="SAM" id="MobiDB-lite"/>
    </source>
</evidence>
<keyword evidence="3" id="KW-1185">Reference proteome</keyword>
<name>A0AAV0GL20_9ASTE</name>
<feature type="region of interest" description="Disordered" evidence="1">
    <location>
        <begin position="1"/>
        <end position="55"/>
    </location>
</feature>
<dbReference type="Proteomes" id="UP001152523">
    <property type="component" value="Unassembled WGS sequence"/>
</dbReference>
<feature type="compositionally biased region" description="Polar residues" evidence="1">
    <location>
        <begin position="1"/>
        <end position="28"/>
    </location>
</feature>
<sequence length="110" mass="11950">MANISSNHRPPSTVASIHQSGSSSSTNWLPARAARQEASASFPTPTSFQHEQSCKRHQRLLQHQLASICISGKNKSNPLQLRKNLAAGLSRQKSATKHRTPSPSSAEIQL</sequence>
<feature type="region of interest" description="Disordered" evidence="1">
    <location>
        <begin position="86"/>
        <end position="110"/>
    </location>
</feature>
<organism evidence="2 3">
    <name type="scientific">Cuscuta epithymum</name>
    <dbReference type="NCBI Taxonomy" id="186058"/>
    <lineage>
        <taxon>Eukaryota</taxon>
        <taxon>Viridiplantae</taxon>
        <taxon>Streptophyta</taxon>
        <taxon>Embryophyta</taxon>
        <taxon>Tracheophyta</taxon>
        <taxon>Spermatophyta</taxon>
        <taxon>Magnoliopsida</taxon>
        <taxon>eudicotyledons</taxon>
        <taxon>Gunneridae</taxon>
        <taxon>Pentapetalae</taxon>
        <taxon>asterids</taxon>
        <taxon>lamiids</taxon>
        <taxon>Solanales</taxon>
        <taxon>Convolvulaceae</taxon>
        <taxon>Cuscuteae</taxon>
        <taxon>Cuscuta</taxon>
        <taxon>Cuscuta subgen. Cuscuta</taxon>
    </lineage>
</organism>
<evidence type="ECO:0000313" key="3">
    <source>
        <dbReference type="Proteomes" id="UP001152523"/>
    </source>
</evidence>
<reference evidence="2" key="1">
    <citation type="submission" date="2022-07" db="EMBL/GenBank/DDBJ databases">
        <authorList>
            <person name="Macas J."/>
            <person name="Novak P."/>
            <person name="Neumann P."/>
        </authorList>
    </citation>
    <scope>NUCLEOTIDE SEQUENCE</scope>
</reference>
<feature type="compositionally biased region" description="Polar residues" evidence="1">
    <location>
        <begin position="38"/>
        <end position="51"/>
    </location>
</feature>
<evidence type="ECO:0000313" key="2">
    <source>
        <dbReference type="EMBL" id="CAH9148425.1"/>
    </source>
</evidence>
<comment type="caution">
    <text evidence="2">The sequence shown here is derived from an EMBL/GenBank/DDBJ whole genome shotgun (WGS) entry which is preliminary data.</text>
</comment>
<dbReference type="AlphaFoldDB" id="A0AAV0GL20"/>
<feature type="compositionally biased region" description="Polar residues" evidence="1">
    <location>
        <begin position="101"/>
        <end position="110"/>
    </location>
</feature>
<accession>A0AAV0GL20</accession>
<proteinExistence type="predicted"/>
<protein>
    <submittedName>
        <fullName evidence="2">Uncharacterized protein</fullName>
    </submittedName>
</protein>
<dbReference type="EMBL" id="CAMAPF010001174">
    <property type="protein sequence ID" value="CAH9148425.1"/>
    <property type="molecule type" value="Genomic_DNA"/>
</dbReference>
<gene>
    <name evidence="2" type="ORF">CEPIT_LOCUS44499</name>
</gene>